<dbReference type="AlphaFoldDB" id="A0A371H9L0"/>
<dbReference type="InterPro" id="IPR043502">
    <property type="entry name" value="DNA/RNA_pol_sf"/>
</dbReference>
<dbReference type="OrthoDB" id="1689949at2759"/>
<sequence>MTRWCRRGFRMASESALIIKSLIKYLQIHIAPEDQHKTTFTFPFTFTYTRMPFGLCNALSTF</sequence>
<feature type="non-terminal residue" evidence="1">
    <location>
        <position position="1"/>
    </location>
</feature>
<dbReference type="Proteomes" id="UP000257109">
    <property type="component" value="Unassembled WGS sequence"/>
</dbReference>
<accession>A0A371H9L0</accession>
<comment type="caution">
    <text evidence="1">The sequence shown here is derived from an EMBL/GenBank/DDBJ whole genome shotgun (WGS) entry which is preliminary data.</text>
</comment>
<proteinExistence type="predicted"/>
<reference evidence="1" key="1">
    <citation type="submission" date="2018-05" db="EMBL/GenBank/DDBJ databases">
        <title>Draft genome of Mucuna pruriens seed.</title>
        <authorList>
            <person name="Nnadi N.E."/>
            <person name="Vos R."/>
            <person name="Hasami M.H."/>
            <person name="Devisetty U.K."/>
            <person name="Aguiy J.C."/>
        </authorList>
    </citation>
    <scope>NUCLEOTIDE SEQUENCE [LARGE SCALE GENOMIC DNA]</scope>
    <source>
        <strain evidence="1">JCA_2017</strain>
    </source>
</reference>
<gene>
    <name evidence="1" type="ORF">CR513_17439</name>
</gene>
<protein>
    <submittedName>
        <fullName evidence="1">Uncharacterized protein</fullName>
    </submittedName>
</protein>
<evidence type="ECO:0000313" key="2">
    <source>
        <dbReference type="Proteomes" id="UP000257109"/>
    </source>
</evidence>
<name>A0A371H9L0_MUCPR</name>
<keyword evidence="2" id="KW-1185">Reference proteome</keyword>
<dbReference type="SUPFAM" id="SSF56672">
    <property type="entry name" value="DNA/RNA polymerases"/>
    <property type="match status" value="1"/>
</dbReference>
<organism evidence="1 2">
    <name type="scientific">Mucuna pruriens</name>
    <name type="common">Velvet bean</name>
    <name type="synonym">Dolichos pruriens</name>
    <dbReference type="NCBI Taxonomy" id="157652"/>
    <lineage>
        <taxon>Eukaryota</taxon>
        <taxon>Viridiplantae</taxon>
        <taxon>Streptophyta</taxon>
        <taxon>Embryophyta</taxon>
        <taxon>Tracheophyta</taxon>
        <taxon>Spermatophyta</taxon>
        <taxon>Magnoliopsida</taxon>
        <taxon>eudicotyledons</taxon>
        <taxon>Gunneridae</taxon>
        <taxon>Pentapetalae</taxon>
        <taxon>rosids</taxon>
        <taxon>fabids</taxon>
        <taxon>Fabales</taxon>
        <taxon>Fabaceae</taxon>
        <taxon>Papilionoideae</taxon>
        <taxon>50 kb inversion clade</taxon>
        <taxon>NPAAA clade</taxon>
        <taxon>indigoferoid/millettioid clade</taxon>
        <taxon>Phaseoleae</taxon>
        <taxon>Mucuna</taxon>
    </lineage>
</organism>
<evidence type="ECO:0000313" key="1">
    <source>
        <dbReference type="EMBL" id="RDX99500.1"/>
    </source>
</evidence>
<dbReference type="Gene3D" id="3.10.10.10">
    <property type="entry name" value="HIV Type 1 Reverse Transcriptase, subunit A, domain 1"/>
    <property type="match status" value="1"/>
</dbReference>
<dbReference type="EMBL" id="QJKJ01003214">
    <property type="protein sequence ID" value="RDX99500.1"/>
    <property type="molecule type" value="Genomic_DNA"/>
</dbReference>